<feature type="compositionally biased region" description="Basic and acidic residues" evidence="3">
    <location>
        <begin position="261"/>
        <end position="270"/>
    </location>
</feature>
<accession>A0AAD4Q7I8</accession>
<feature type="non-terminal residue" evidence="5">
    <location>
        <position position="432"/>
    </location>
</feature>
<protein>
    <recommendedName>
        <fullName evidence="4">XRRM domain-containing protein</fullName>
    </recommendedName>
</protein>
<feature type="region of interest" description="Disordered" evidence="3">
    <location>
        <begin position="187"/>
        <end position="217"/>
    </location>
</feature>
<dbReference type="GO" id="GO:1990904">
    <property type="term" value="C:ribonucleoprotein complex"/>
    <property type="evidence" value="ECO:0007669"/>
    <property type="project" value="UniProtKB-UniRule"/>
</dbReference>
<feature type="region of interest" description="Disordered" evidence="3">
    <location>
        <begin position="387"/>
        <end position="432"/>
    </location>
</feature>
<proteinExistence type="predicted"/>
<keyword evidence="1 2" id="KW-0694">RNA-binding</keyword>
<feature type="domain" description="XRRM" evidence="4">
    <location>
        <begin position="282"/>
        <end position="409"/>
    </location>
</feature>
<dbReference type="AlphaFoldDB" id="A0AAD4Q7I8"/>
<dbReference type="Proteomes" id="UP001201163">
    <property type="component" value="Unassembled WGS sequence"/>
</dbReference>
<evidence type="ECO:0000259" key="4">
    <source>
        <dbReference type="PROSITE" id="PS51939"/>
    </source>
</evidence>
<name>A0AAD4Q7I8_9AGAM</name>
<gene>
    <name evidence="5" type="ORF">EDB92DRAFT_2119881</name>
</gene>
<dbReference type="GO" id="GO:1904868">
    <property type="term" value="P:telomerase catalytic core complex assembly"/>
    <property type="evidence" value="ECO:0007669"/>
    <property type="project" value="InterPro"/>
</dbReference>
<dbReference type="InterPro" id="IPR012677">
    <property type="entry name" value="Nucleotide-bd_a/b_plait_sf"/>
</dbReference>
<evidence type="ECO:0000313" key="6">
    <source>
        <dbReference type="Proteomes" id="UP001201163"/>
    </source>
</evidence>
<evidence type="ECO:0000256" key="3">
    <source>
        <dbReference type="SAM" id="MobiDB-lite"/>
    </source>
</evidence>
<evidence type="ECO:0000256" key="2">
    <source>
        <dbReference type="PROSITE-ProRule" id="PRU01288"/>
    </source>
</evidence>
<evidence type="ECO:0000256" key="1">
    <source>
        <dbReference type="ARBA" id="ARBA00022884"/>
    </source>
</evidence>
<keyword evidence="6" id="KW-1185">Reference proteome</keyword>
<dbReference type="InterPro" id="IPR045537">
    <property type="entry name" value="Lar7_xRRM"/>
</dbReference>
<feature type="region of interest" description="Disordered" evidence="3">
    <location>
        <begin position="248"/>
        <end position="283"/>
    </location>
</feature>
<dbReference type="EMBL" id="JAKELL010000305">
    <property type="protein sequence ID" value="KAH8977536.1"/>
    <property type="molecule type" value="Genomic_DNA"/>
</dbReference>
<comment type="caution">
    <text evidence="5">The sequence shown here is derived from an EMBL/GenBank/DDBJ whole genome shotgun (WGS) entry which is preliminary data.</text>
</comment>
<evidence type="ECO:0000313" key="5">
    <source>
        <dbReference type="EMBL" id="KAH8977536.1"/>
    </source>
</evidence>
<sequence>MELAGQQQQDRATLCSLAFSDYQLWTNPFLRDPNRDGFTSIRTLFRRSHIFLADNEDAFEWTEASVVKCMSRDFFDLRMILVDKTRPRFAGGYEVRRKDWAEVTHRFPTFSPEYWDARTVYIENIPHQFRSTLGVCKLLRVLLNSSSAVQHIVFPPHYQDTPDAVPRCKGFALVTLNEPDVVSDLLSRFPYDGDNTRPPTDDDDEDPSVEESEARKAGFRTLPKERWDTLQAEYAEYRESLLRRIAAAASSTEPVPNKTKSARDPPEEPQRAPAANPPQTQSYPPGCVLFARHVPPDTNKTALRARFSALLADADALDYVDYNKGLDSCHLRLKTHEHAQALLEAAHSDHEVSVQEPELELLKGRREEMYWENVPEKVRALAVQRAHAQVHQTRRGERDAPGLGQGANGDEEDTQGPGSACHVGGTRRKRRR</sequence>
<dbReference type="Pfam" id="PF19977">
    <property type="entry name" value="xRRM"/>
    <property type="match status" value="1"/>
</dbReference>
<organism evidence="5 6">
    <name type="scientific">Lactarius akahatsu</name>
    <dbReference type="NCBI Taxonomy" id="416441"/>
    <lineage>
        <taxon>Eukaryota</taxon>
        <taxon>Fungi</taxon>
        <taxon>Dikarya</taxon>
        <taxon>Basidiomycota</taxon>
        <taxon>Agaricomycotina</taxon>
        <taxon>Agaricomycetes</taxon>
        <taxon>Russulales</taxon>
        <taxon>Russulaceae</taxon>
        <taxon>Lactarius</taxon>
    </lineage>
</organism>
<dbReference type="Gene3D" id="3.30.70.330">
    <property type="match status" value="1"/>
</dbReference>
<dbReference type="GO" id="GO:0070034">
    <property type="term" value="F:telomerase RNA binding"/>
    <property type="evidence" value="ECO:0007669"/>
    <property type="project" value="InterPro"/>
</dbReference>
<reference evidence="5" key="1">
    <citation type="submission" date="2022-01" db="EMBL/GenBank/DDBJ databases">
        <title>Comparative genomics reveals a dynamic genome evolution in the ectomycorrhizal milk-cap (Lactarius) mushrooms.</title>
        <authorList>
            <consortium name="DOE Joint Genome Institute"/>
            <person name="Lebreton A."/>
            <person name="Tang N."/>
            <person name="Kuo A."/>
            <person name="LaButti K."/>
            <person name="Drula E."/>
            <person name="Barry K."/>
            <person name="Clum A."/>
            <person name="Lipzen A."/>
            <person name="Mousain D."/>
            <person name="Ng V."/>
            <person name="Wang R."/>
            <person name="Wang X."/>
            <person name="Dai Y."/>
            <person name="Henrissat B."/>
            <person name="Grigoriev I.V."/>
            <person name="Guerin-Laguette A."/>
            <person name="Yu F."/>
            <person name="Martin F.M."/>
        </authorList>
    </citation>
    <scope>NUCLEOTIDE SEQUENCE</scope>
    <source>
        <strain evidence="5">QP</strain>
    </source>
</reference>
<dbReference type="PROSITE" id="PS51939">
    <property type="entry name" value="XRRM"/>
    <property type="match status" value="1"/>
</dbReference>
<dbReference type="InterPro" id="IPR014886">
    <property type="entry name" value="La_xRRM"/>
</dbReference>
<feature type="compositionally biased region" description="Acidic residues" evidence="3">
    <location>
        <begin position="201"/>
        <end position="211"/>
    </location>
</feature>